<feature type="transmembrane region" description="Helical" evidence="1">
    <location>
        <begin position="21"/>
        <end position="40"/>
    </location>
</feature>
<keyword evidence="1" id="KW-0812">Transmembrane</keyword>
<organism evidence="2 3">
    <name type="scientific">Paralvinella palmiformis</name>
    <dbReference type="NCBI Taxonomy" id="53620"/>
    <lineage>
        <taxon>Eukaryota</taxon>
        <taxon>Metazoa</taxon>
        <taxon>Spiralia</taxon>
        <taxon>Lophotrochozoa</taxon>
        <taxon>Annelida</taxon>
        <taxon>Polychaeta</taxon>
        <taxon>Sedentaria</taxon>
        <taxon>Canalipalpata</taxon>
        <taxon>Terebellida</taxon>
        <taxon>Terebelliformia</taxon>
        <taxon>Alvinellidae</taxon>
        <taxon>Paralvinella</taxon>
    </lineage>
</organism>
<keyword evidence="1" id="KW-1133">Transmembrane helix</keyword>
<keyword evidence="3" id="KW-1185">Reference proteome</keyword>
<protein>
    <submittedName>
        <fullName evidence="2">Uncharacterized protein</fullName>
    </submittedName>
</protein>
<accession>A0AAD9NEF5</accession>
<dbReference type="InterPro" id="IPR004951">
    <property type="entry name" value="DUF268_CAE_spp"/>
</dbReference>
<dbReference type="AlphaFoldDB" id="A0AAD9NEF5"/>
<dbReference type="Pfam" id="PF03269">
    <property type="entry name" value="DUF268"/>
    <property type="match status" value="1"/>
</dbReference>
<evidence type="ECO:0000256" key="1">
    <source>
        <dbReference type="SAM" id="Phobius"/>
    </source>
</evidence>
<name>A0AAD9NEF5_9ANNE</name>
<dbReference type="Proteomes" id="UP001208570">
    <property type="component" value="Unassembled WGS sequence"/>
</dbReference>
<reference evidence="2" key="1">
    <citation type="journal article" date="2023" name="Mol. Biol. Evol.">
        <title>Third-Generation Sequencing Reveals the Adaptive Role of the Epigenome in Three Deep-Sea Polychaetes.</title>
        <authorList>
            <person name="Perez M."/>
            <person name="Aroh O."/>
            <person name="Sun Y."/>
            <person name="Lan Y."/>
            <person name="Juniper S.K."/>
            <person name="Young C.R."/>
            <person name="Angers B."/>
            <person name="Qian P.Y."/>
        </authorList>
    </citation>
    <scope>NUCLEOTIDE SEQUENCE</scope>
    <source>
        <strain evidence="2">P08H-3</strain>
    </source>
</reference>
<dbReference type="EMBL" id="JAODUP010000068">
    <property type="protein sequence ID" value="KAK2164184.1"/>
    <property type="molecule type" value="Genomic_DNA"/>
</dbReference>
<evidence type="ECO:0000313" key="3">
    <source>
        <dbReference type="Proteomes" id="UP001208570"/>
    </source>
</evidence>
<gene>
    <name evidence="2" type="ORF">LSH36_68g16009</name>
</gene>
<sequence length="207" mass="23217">MAVGSQQMSNKLHRSCASQMMKISLCIIVVCCMFLVYSYYYSSPLVARIPWLMKNGVLKDTKLATNGYLSHQPKDIAPCGERYLHYIRGKRGFVIGTIKPWFEGMLLGFGARNITTLEYAHLVFESSEIEAYNPYDFADKWMKGEIKPYVFGVTFSSIEHSGLGRYTDPLNPYGDLESMAQSWCMVKPGGMSAVGVEDSLNSNNSIV</sequence>
<evidence type="ECO:0000313" key="2">
    <source>
        <dbReference type="EMBL" id="KAK2164184.1"/>
    </source>
</evidence>
<keyword evidence="1" id="KW-0472">Membrane</keyword>
<proteinExistence type="predicted"/>
<comment type="caution">
    <text evidence="2">The sequence shown here is derived from an EMBL/GenBank/DDBJ whole genome shotgun (WGS) entry which is preliminary data.</text>
</comment>